<dbReference type="Proteomes" id="UP000185639">
    <property type="component" value="Unassembled WGS sequence"/>
</dbReference>
<dbReference type="InterPro" id="IPR025295">
    <property type="entry name" value="eCIS_core_dom"/>
</dbReference>
<feature type="compositionally biased region" description="Basic and acidic residues" evidence="1">
    <location>
        <begin position="148"/>
        <end position="163"/>
    </location>
</feature>
<feature type="compositionally biased region" description="Basic and acidic residues" evidence="1">
    <location>
        <begin position="48"/>
        <end position="58"/>
    </location>
</feature>
<feature type="compositionally biased region" description="Basic and acidic residues" evidence="1">
    <location>
        <begin position="93"/>
        <end position="122"/>
    </location>
</feature>
<accession>A0A1N7N529</accession>
<organism evidence="3 4">
    <name type="scientific">Thalassolituus maritimus</name>
    <dbReference type="NCBI Taxonomy" id="484498"/>
    <lineage>
        <taxon>Bacteria</taxon>
        <taxon>Pseudomonadati</taxon>
        <taxon>Pseudomonadota</taxon>
        <taxon>Gammaproteobacteria</taxon>
        <taxon>Oceanospirillales</taxon>
        <taxon>Oceanospirillaceae</taxon>
        <taxon>Thalassolituus</taxon>
    </lineage>
</organism>
<feature type="compositionally biased region" description="Low complexity" evidence="1">
    <location>
        <begin position="70"/>
        <end position="86"/>
    </location>
</feature>
<dbReference type="Pfam" id="PF13699">
    <property type="entry name" value="eCIS_core"/>
    <property type="match status" value="1"/>
</dbReference>
<proteinExistence type="predicted"/>
<protein>
    <recommendedName>
        <fullName evidence="2">eCIS core domain-containing protein</fullName>
    </recommendedName>
</protein>
<sequence>MESKSLSKKGNKATELANKKPARKKATKPEYLKKKIQKKMAVSDPADSQEKEADKVAADVKQNLQRGNDEPAVAARSVSSSTPSVSRTEEDDVQAKLFREEEEEAQTKVHREEEEVQTKIFREEEEEAAQPKLFRNIDELAQAKLHRQEEEEVAKTRLQRTEEEPVQAKLMRKERDEQKADDEKMDEVEARIAQSRGNGSPLPDQIRQKMEQQFGKDFSRVVIHTDMQSDELCKELNARAFAIGNDIYFATGEFNPDSERGQELLAHELTHVVQQNGKISRKAKADGGAGTYTKGSGVIVFDNITVPSPHAAFYQSKVPLIRHRAFSQDNRTTKQQQTWKNDIEKTGSISKLQSVLSSHPNVASSSPQQYIFKVPSPHQQINGKSPRFAMGSLDEVARELSVPSWDTDGKSVKPKRGDRLTSYDVDHIVEEQVGSASESGKKFQMREDLDGLDNFQLLIDSKNTDKMHEVKNAVRSQVDTFKENNTDKYRNKEFSKWSTNALLGKLSVKFNSTTAGGSLSINDKDRWTREQVKGGDHLQSLIDANEIQYLTVDQMDVKENHIWIFNSPSGGYKNEVHKTNTAGWKNKLFKPFSITNVNFETGDASKIATLSVNVPDSNTKLKKFSSDKTIDVMSLNGSDQVGYLPMERWSQIMKLRRENKSEGATPSESSDSLEATGFSPLTHDSVDLIPDTGLVIKGQILPTLPIIGEADIGYEISGNDFTLSKTFNVSEINLPKPIEMESCDLTISAGSRGFAASGRLDFTVDALGAGYLEGEIGSSGGLGLEGGFDFDSDLFDRASIKMWYREGKLGGEGEIGIDKPDKIKGIKSANVKASYDDGTFSATGEVKPALPAIEQGTLELNYSEEEGLDISGEVQIAKSPGIRSGKVNLRLRKQDENWKVSGEGTAQPDIPGIDSELTVGYEDGGFVAEFSGGFERGMLSGDVTVGVSNRAVGEDGKPSGDPLPGGELLVYGSGSATIQIAPWLQGTAGVKFDPNGEVTVSGEIGIPDELEIFARKEINKTIFQVAVQVPIIPGIVAEVGGGLSAIAGIGPGVIDELKIGIEYNPAREQDTKVTGDAHLKVPADAGLRLSVRAGIGLGITGASATGGLDIGGTLGISGAATAGVHIDWTPATGLDLTADLEVYAQPSFTFDIGGYVSVKVFGWSVYDDRFEFASYTFGSDYRFGIKLPVHYKEGEPFDISTDDIEFEIPDISTNDLLKGLISRIT</sequence>
<name>A0A1N7N529_9GAMM</name>
<keyword evidence="4" id="KW-1185">Reference proteome</keyword>
<dbReference type="AlphaFoldDB" id="A0A1N7N529"/>
<feature type="compositionally biased region" description="Basic residues" evidence="1">
    <location>
        <begin position="1"/>
        <end position="11"/>
    </location>
</feature>
<feature type="domain" description="eCIS core" evidence="2">
    <location>
        <begin position="201"/>
        <end position="277"/>
    </location>
</feature>
<evidence type="ECO:0000313" key="4">
    <source>
        <dbReference type="Proteomes" id="UP000185639"/>
    </source>
</evidence>
<reference evidence="4" key="1">
    <citation type="submission" date="2017-01" db="EMBL/GenBank/DDBJ databases">
        <authorList>
            <person name="Varghese N."/>
            <person name="Submissions S."/>
        </authorList>
    </citation>
    <scope>NUCLEOTIDE SEQUENCE [LARGE SCALE GENOMIC DNA]</scope>
    <source>
        <strain evidence="4">DSM 24913</strain>
    </source>
</reference>
<feature type="compositionally biased region" description="Basic and acidic residues" evidence="1">
    <location>
        <begin position="171"/>
        <end position="184"/>
    </location>
</feature>
<evidence type="ECO:0000256" key="1">
    <source>
        <dbReference type="SAM" id="MobiDB-lite"/>
    </source>
</evidence>
<feature type="region of interest" description="Disordered" evidence="1">
    <location>
        <begin position="657"/>
        <end position="676"/>
    </location>
</feature>
<dbReference type="STRING" id="484498.SAMN05421686_106196"/>
<gene>
    <name evidence="3" type="ORF">SAMN05421686_106196</name>
</gene>
<feature type="region of interest" description="Disordered" evidence="1">
    <location>
        <begin position="148"/>
        <end position="184"/>
    </location>
</feature>
<evidence type="ECO:0000259" key="2">
    <source>
        <dbReference type="Pfam" id="PF13699"/>
    </source>
</evidence>
<feature type="compositionally biased region" description="Polar residues" evidence="1">
    <location>
        <begin position="662"/>
        <end position="673"/>
    </location>
</feature>
<dbReference type="OrthoDB" id="292792at2"/>
<feature type="region of interest" description="Disordered" evidence="1">
    <location>
        <begin position="1"/>
        <end position="134"/>
    </location>
</feature>
<dbReference type="RefSeq" id="WP_076516094.1">
    <property type="nucleotide sequence ID" value="NZ_FTOH01000006.1"/>
</dbReference>
<dbReference type="EMBL" id="FTOH01000006">
    <property type="protein sequence ID" value="SIS93513.1"/>
    <property type="molecule type" value="Genomic_DNA"/>
</dbReference>
<evidence type="ECO:0000313" key="3">
    <source>
        <dbReference type="EMBL" id="SIS93513.1"/>
    </source>
</evidence>